<name>A0A1K0JQZ4_CUPNE</name>
<accession>A0A1K0JQZ4</accession>
<sequence>MPNAMPASRSGTTGFPTILFGAFDRHNFGDLLLPHVMRSLIGQANPFYGGLAERNLRIHGGHRVHTLARLAATVGDSRRCHPRGWRNPDLLALGGGRDAAASRAGPGSGGAARCPAARADGLGPGAAGHTGPGPLPVAGRHLCQRPACHCPRRRRY</sequence>
<gene>
    <name evidence="1" type="ORF">CNECB9_760014</name>
</gene>
<protein>
    <submittedName>
        <fullName evidence="1">Uncharacterized protein</fullName>
    </submittedName>
</protein>
<organism evidence="1">
    <name type="scientific">Cupriavidus necator</name>
    <name type="common">Alcaligenes eutrophus</name>
    <name type="synonym">Ralstonia eutropha</name>
    <dbReference type="NCBI Taxonomy" id="106590"/>
    <lineage>
        <taxon>Bacteria</taxon>
        <taxon>Pseudomonadati</taxon>
        <taxon>Pseudomonadota</taxon>
        <taxon>Betaproteobacteria</taxon>
        <taxon>Burkholderiales</taxon>
        <taxon>Burkholderiaceae</taxon>
        <taxon>Cupriavidus</taxon>
    </lineage>
</organism>
<proteinExistence type="predicted"/>
<evidence type="ECO:0000313" key="1">
    <source>
        <dbReference type="EMBL" id="SCV00765.1"/>
    </source>
</evidence>
<reference evidence="1" key="1">
    <citation type="submission" date="2016-09" db="EMBL/GenBank/DDBJ databases">
        <authorList>
            <person name="Capua I."/>
            <person name="De Benedictis P."/>
            <person name="Joannis T."/>
            <person name="Lombin L.H."/>
            <person name="Cattoli G."/>
        </authorList>
    </citation>
    <scope>NUCLEOTIDE SEQUENCE</scope>
    <source>
        <strain evidence="1">B9</strain>
    </source>
</reference>
<dbReference type="AlphaFoldDB" id="A0A1K0JQZ4"/>
<dbReference type="EMBL" id="FMSH01000525">
    <property type="protein sequence ID" value="SCV00765.1"/>
    <property type="molecule type" value="Genomic_DNA"/>
</dbReference>